<accession>A0A5M3MY71</accession>
<dbReference type="FunFam" id="1.20.1250.20:FF:000011">
    <property type="entry name" value="MFS multidrug transporter, putative"/>
    <property type="match status" value="1"/>
</dbReference>
<dbReference type="GO" id="GO:0005886">
    <property type="term" value="C:plasma membrane"/>
    <property type="evidence" value="ECO:0007669"/>
    <property type="project" value="TreeGrafter"/>
</dbReference>
<dbReference type="OMA" id="PEYRMEV"/>
<dbReference type="KEGG" id="cput:CONPUDRAFT_88414"/>
<dbReference type="GeneID" id="19211250"/>
<feature type="transmembrane region" description="Helical" evidence="5">
    <location>
        <begin position="336"/>
        <end position="355"/>
    </location>
</feature>
<dbReference type="Pfam" id="PF07690">
    <property type="entry name" value="MFS_1"/>
    <property type="match status" value="1"/>
</dbReference>
<dbReference type="Proteomes" id="UP000053558">
    <property type="component" value="Unassembled WGS sequence"/>
</dbReference>
<evidence type="ECO:0000256" key="2">
    <source>
        <dbReference type="ARBA" id="ARBA00022692"/>
    </source>
</evidence>
<feature type="transmembrane region" description="Helical" evidence="5">
    <location>
        <begin position="190"/>
        <end position="215"/>
    </location>
</feature>
<feature type="transmembrane region" description="Helical" evidence="5">
    <location>
        <begin position="132"/>
        <end position="151"/>
    </location>
</feature>
<feature type="transmembrane region" description="Helical" evidence="5">
    <location>
        <begin position="64"/>
        <end position="82"/>
    </location>
</feature>
<dbReference type="InterPro" id="IPR011701">
    <property type="entry name" value="MFS"/>
</dbReference>
<keyword evidence="4 5" id="KW-0472">Membrane</keyword>
<dbReference type="PANTHER" id="PTHR23502">
    <property type="entry name" value="MAJOR FACILITATOR SUPERFAMILY"/>
    <property type="match status" value="1"/>
</dbReference>
<sequence>MADTRAMTSDIVSVRSATSTIKEASGPLAIEAGFKTEKASDPYLVLFDENDPLDPKNLSVARKWYLTAIAALLVLNCTFASATPSNIIPLLREEFGFSEEVGILTISLFVCGYIVGPLLWGPLSETYGRRPVFVGSFFVYMCFQIGCALAKNTASILVFRLLGGIFAAAPLANSGAVLSDIWDAKTRGNAMTLFTVAPFAGPGVGPLVAGYIAVAGISWRWLFWIMAIFAGICWLLIVFTVPETYAPVILTKKAKSLRKSTGDSQYYSAMEARVLTFAERFEHILARPFVILFQEPMLIAITAYISFVYGCMYLLFEAYPIVFTEGHHLNLGQSGLMFLPLPIGGIISVILYIIFINPRYAKKVEEYAPAPVPPEARLEIALLAAPFFAISFFWFAWTSYPSISLWAPMMSGVLLGISICWIFLSLLNYIIDAYLIAAASALSANTIVRSCFGAGFPLFATQMYEKLGSQWASTLLGCLATVMIPIPFILVKYGPKLRAKSKFAPSA</sequence>
<comment type="caution">
    <text evidence="7">The sequence shown here is derived from an EMBL/GenBank/DDBJ whole genome shotgun (WGS) entry which is preliminary data.</text>
</comment>
<feature type="transmembrane region" description="Helical" evidence="5">
    <location>
        <begin position="434"/>
        <end position="459"/>
    </location>
</feature>
<protein>
    <submittedName>
        <fullName evidence="7">MFS general substrate transporter</fullName>
    </submittedName>
</protein>
<evidence type="ECO:0000256" key="3">
    <source>
        <dbReference type="ARBA" id="ARBA00022989"/>
    </source>
</evidence>
<keyword evidence="2 5" id="KW-0812">Transmembrane</keyword>
<feature type="transmembrane region" description="Helical" evidence="5">
    <location>
        <begin position="221"/>
        <end position="250"/>
    </location>
</feature>
<name>A0A5M3MY71_CONPW</name>
<dbReference type="PROSITE" id="PS50850">
    <property type="entry name" value="MFS"/>
    <property type="match status" value="1"/>
</dbReference>
<evidence type="ECO:0000256" key="1">
    <source>
        <dbReference type="ARBA" id="ARBA00004141"/>
    </source>
</evidence>
<evidence type="ECO:0000313" key="7">
    <source>
        <dbReference type="EMBL" id="EIW84088.1"/>
    </source>
</evidence>
<feature type="transmembrane region" description="Helical" evidence="5">
    <location>
        <begin position="102"/>
        <end position="120"/>
    </location>
</feature>
<dbReference type="Gene3D" id="1.20.1250.20">
    <property type="entry name" value="MFS general substrate transporter like domains"/>
    <property type="match status" value="1"/>
</dbReference>
<keyword evidence="3 5" id="KW-1133">Transmembrane helix</keyword>
<feature type="transmembrane region" description="Helical" evidence="5">
    <location>
        <begin position="297"/>
        <end position="316"/>
    </location>
</feature>
<dbReference type="InterPro" id="IPR020846">
    <property type="entry name" value="MFS_dom"/>
</dbReference>
<evidence type="ECO:0000259" key="6">
    <source>
        <dbReference type="PROSITE" id="PS50850"/>
    </source>
</evidence>
<feature type="transmembrane region" description="Helical" evidence="5">
    <location>
        <begin position="471"/>
        <end position="491"/>
    </location>
</feature>
<dbReference type="SUPFAM" id="SSF103473">
    <property type="entry name" value="MFS general substrate transporter"/>
    <property type="match status" value="1"/>
</dbReference>
<keyword evidence="8" id="KW-1185">Reference proteome</keyword>
<feature type="transmembrane region" description="Helical" evidence="5">
    <location>
        <begin position="403"/>
        <end position="427"/>
    </location>
</feature>
<feature type="transmembrane region" description="Helical" evidence="5">
    <location>
        <begin position="376"/>
        <end position="397"/>
    </location>
</feature>
<dbReference type="AlphaFoldDB" id="A0A5M3MY71"/>
<proteinExistence type="predicted"/>
<comment type="subcellular location">
    <subcellularLocation>
        <location evidence="1">Membrane</location>
        <topology evidence="1">Multi-pass membrane protein</topology>
    </subcellularLocation>
</comment>
<dbReference type="InterPro" id="IPR036259">
    <property type="entry name" value="MFS_trans_sf"/>
</dbReference>
<reference evidence="8" key="1">
    <citation type="journal article" date="2012" name="Science">
        <title>The Paleozoic origin of enzymatic lignin decomposition reconstructed from 31 fungal genomes.</title>
        <authorList>
            <person name="Floudas D."/>
            <person name="Binder M."/>
            <person name="Riley R."/>
            <person name="Barry K."/>
            <person name="Blanchette R.A."/>
            <person name="Henrissat B."/>
            <person name="Martinez A.T."/>
            <person name="Otillar R."/>
            <person name="Spatafora J.W."/>
            <person name="Yadav J.S."/>
            <person name="Aerts A."/>
            <person name="Benoit I."/>
            <person name="Boyd A."/>
            <person name="Carlson A."/>
            <person name="Copeland A."/>
            <person name="Coutinho P.M."/>
            <person name="de Vries R.P."/>
            <person name="Ferreira P."/>
            <person name="Findley K."/>
            <person name="Foster B."/>
            <person name="Gaskell J."/>
            <person name="Glotzer D."/>
            <person name="Gorecki P."/>
            <person name="Heitman J."/>
            <person name="Hesse C."/>
            <person name="Hori C."/>
            <person name="Igarashi K."/>
            <person name="Jurgens J.A."/>
            <person name="Kallen N."/>
            <person name="Kersten P."/>
            <person name="Kohler A."/>
            <person name="Kuees U."/>
            <person name="Kumar T.K.A."/>
            <person name="Kuo A."/>
            <person name="LaButti K."/>
            <person name="Larrondo L.F."/>
            <person name="Lindquist E."/>
            <person name="Ling A."/>
            <person name="Lombard V."/>
            <person name="Lucas S."/>
            <person name="Lundell T."/>
            <person name="Martin R."/>
            <person name="McLaughlin D.J."/>
            <person name="Morgenstern I."/>
            <person name="Morin E."/>
            <person name="Murat C."/>
            <person name="Nagy L.G."/>
            <person name="Nolan M."/>
            <person name="Ohm R.A."/>
            <person name="Patyshakuliyeva A."/>
            <person name="Rokas A."/>
            <person name="Ruiz-Duenas F.J."/>
            <person name="Sabat G."/>
            <person name="Salamov A."/>
            <person name="Samejima M."/>
            <person name="Schmutz J."/>
            <person name="Slot J.C."/>
            <person name="St John F."/>
            <person name="Stenlid J."/>
            <person name="Sun H."/>
            <person name="Sun S."/>
            <person name="Syed K."/>
            <person name="Tsang A."/>
            <person name="Wiebenga A."/>
            <person name="Young D."/>
            <person name="Pisabarro A."/>
            <person name="Eastwood D.C."/>
            <person name="Martin F."/>
            <person name="Cullen D."/>
            <person name="Grigoriev I.V."/>
            <person name="Hibbett D.S."/>
        </authorList>
    </citation>
    <scope>NUCLEOTIDE SEQUENCE [LARGE SCALE GENOMIC DNA]</scope>
    <source>
        <strain evidence="8">RWD-64-598 SS2</strain>
    </source>
</reference>
<dbReference type="CDD" id="cd17323">
    <property type="entry name" value="MFS_Tpo1_MDR_like"/>
    <property type="match status" value="1"/>
</dbReference>
<dbReference type="RefSeq" id="XP_007765895.1">
    <property type="nucleotide sequence ID" value="XM_007767705.1"/>
</dbReference>
<dbReference type="GO" id="GO:0022857">
    <property type="term" value="F:transmembrane transporter activity"/>
    <property type="evidence" value="ECO:0007669"/>
    <property type="project" value="InterPro"/>
</dbReference>
<gene>
    <name evidence="7" type="ORF">CONPUDRAFT_88414</name>
</gene>
<evidence type="ECO:0000256" key="5">
    <source>
        <dbReference type="SAM" id="Phobius"/>
    </source>
</evidence>
<evidence type="ECO:0000313" key="8">
    <source>
        <dbReference type="Proteomes" id="UP000053558"/>
    </source>
</evidence>
<organism evidence="7 8">
    <name type="scientific">Coniophora puteana (strain RWD-64-598)</name>
    <name type="common">Brown rot fungus</name>
    <dbReference type="NCBI Taxonomy" id="741705"/>
    <lineage>
        <taxon>Eukaryota</taxon>
        <taxon>Fungi</taxon>
        <taxon>Dikarya</taxon>
        <taxon>Basidiomycota</taxon>
        <taxon>Agaricomycotina</taxon>
        <taxon>Agaricomycetes</taxon>
        <taxon>Agaricomycetidae</taxon>
        <taxon>Boletales</taxon>
        <taxon>Coniophorineae</taxon>
        <taxon>Coniophoraceae</taxon>
        <taxon>Coniophora</taxon>
    </lineage>
</organism>
<dbReference type="OrthoDB" id="9986881at2759"/>
<feature type="domain" description="Major facilitator superfamily (MFS) profile" evidence="6">
    <location>
        <begin position="66"/>
        <end position="507"/>
    </location>
</feature>
<evidence type="ECO:0000256" key="4">
    <source>
        <dbReference type="ARBA" id="ARBA00023136"/>
    </source>
</evidence>
<dbReference type="PANTHER" id="PTHR23502:SF173">
    <property type="entry name" value="MFS-MULTIDRUG-RESISTANCE TRANSPORTER-RELATED"/>
    <property type="match status" value="1"/>
</dbReference>
<feature type="transmembrane region" description="Helical" evidence="5">
    <location>
        <begin position="157"/>
        <end position="178"/>
    </location>
</feature>
<dbReference type="EMBL" id="JH711575">
    <property type="protein sequence ID" value="EIW84088.1"/>
    <property type="molecule type" value="Genomic_DNA"/>
</dbReference>